<gene>
    <name evidence="1" type="ORF">UFOPK2786_01801</name>
</gene>
<organism evidence="1">
    <name type="scientific">freshwater metagenome</name>
    <dbReference type="NCBI Taxonomy" id="449393"/>
    <lineage>
        <taxon>unclassified sequences</taxon>
        <taxon>metagenomes</taxon>
        <taxon>ecological metagenomes</taxon>
    </lineage>
</organism>
<dbReference type="EMBL" id="CAEZYW010000352">
    <property type="protein sequence ID" value="CAB4760304.1"/>
    <property type="molecule type" value="Genomic_DNA"/>
</dbReference>
<dbReference type="Pfam" id="PF11390">
    <property type="entry name" value="FdsD"/>
    <property type="match status" value="1"/>
</dbReference>
<sequence length="73" mass="7995">MITERLVAMANQIALGVPDRRHVSEQVAVHLRSFWAPSMIDELAAYAPAHEGELQPEVLAALAVLRPQEVSHG</sequence>
<accession>A0A6J6UM35</accession>
<dbReference type="InterPro" id="IPR021074">
    <property type="entry name" value="Formate_DH_dsu"/>
</dbReference>
<proteinExistence type="predicted"/>
<evidence type="ECO:0000313" key="1">
    <source>
        <dbReference type="EMBL" id="CAB4760304.1"/>
    </source>
</evidence>
<name>A0A6J6UM35_9ZZZZ</name>
<protein>
    <submittedName>
        <fullName evidence="1">Unannotated protein</fullName>
    </submittedName>
</protein>
<dbReference type="AlphaFoldDB" id="A0A6J6UM35"/>
<reference evidence="1" key="1">
    <citation type="submission" date="2020-05" db="EMBL/GenBank/DDBJ databases">
        <authorList>
            <person name="Chiriac C."/>
            <person name="Salcher M."/>
            <person name="Ghai R."/>
            <person name="Kavagutti S V."/>
        </authorList>
    </citation>
    <scope>NUCLEOTIDE SEQUENCE</scope>
</reference>